<proteinExistence type="inferred from homology"/>
<evidence type="ECO:0000313" key="5">
    <source>
        <dbReference type="Proteomes" id="UP001465153"/>
    </source>
</evidence>
<name>A0ABQ0AB93_9GAMM</name>
<dbReference type="PANTHER" id="PTHR43673:SF12">
    <property type="entry name" value="PROTEIN DRGA"/>
    <property type="match status" value="1"/>
</dbReference>
<dbReference type="PANTHER" id="PTHR43673">
    <property type="entry name" value="NAD(P)H NITROREDUCTASE YDGI-RELATED"/>
    <property type="match status" value="1"/>
</dbReference>
<comment type="caution">
    <text evidence="4">The sequence shown here is derived from an EMBL/GenBank/DDBJ whole genome shotgun (WGS) entry which is preliminary data.</text>
</comment>
<dbReference type="EMBL" id="BAABWN010000009">
    <property type="protein sequence ID" value="GAA6168918.1"/>
    <property type="molecule type" value="Genomic_DNA"/>
</dbReference>
<evidence type="ECO:0000313" key="4">
    <source>
        <dbReference type="EMBL" id="GAA6168918.1"/>
    </source>
</evidence>
<evidence type="ECO:0000259" key="3">
    <source>
        <dbReference type="Pfam" id="PF00881"/>
    </source>
</evidence>
<dbReference type="Gene3D" id="3.40.109.10">
    <property type="entry name" value="NADH Oxidase"/>
    <property type="match status" value="1"/>
</dbReference>
<dbReference type="InterPro" id="IPR029479">
    <property type="entry name" value="Nitroreductase"/>
</dbReference>
<dbReference type="SUPFAM" id="SSF55469">
    <property type="entry name" value="FMN-dependent nitroreductase-like"/>
    <property type="match status" value="1"/>
</dbReference>
<keyword evidence="2" id="KW-0560">Oxidoreductase</keyword>
<organism evidence="4 5">
    <name type="scientific">Sessilibacter corallicola</name>
    <dbReference type="NCBI Taxonomy" id="2904075"/>
    <lineage>
        <taxon>Bacteria</taxon>
        <taxon>Pseudomonadati</taxon>
        <taxon>Pseudomonadota</taxon>
        <taxon>Gammaproteobacteria</taxon>
        <taxon>Cellvibrionales</taxon>
        <taxon>Cellvibrionaceae</taxon>
        <taxon>Sessilibacter</taxon>
    </lineage>
</organism>
<dbReference type="Proteomes" id="UP001465153">
    <property type="component" value="Unassembled WGS sequence"/>
</dbReference>
<feature type="domain" description="Nitroreductase" evidence="3">
    <location>
        <begin position="13"/>
        <end position="164"/>
    </location>
</feature>
<dbReference type="Pfam" id="PF00881">
    <property type="entry name" value="Nitroreductase"/>
    <property type="match status" value="1"/>
</dbReference>
<accession>A0ABQ0AB93</accession>
<comment type="similarity">
    <text evidence="1">Belongs to the nitroreductase family.</text>
</comment>
<sequence>MKDLLFTRFHQAINDRRAIKHFQPDFKIDPQLLNEVLTMGFRVPTPGGCNPFRILKIEDNTELRTQLREIGFDQPQFTNASTLLFVSIDMNVLASAYSDQDVTDEILRNNAMILGGVFSQAVMLAAAARGLDSCPLIGFKFQPAGELLNKPDHQVITNLVTLGKRAKRPLARGSKIPLDELTVYL</sequence>
<dbReference type="RefSeq" id="WP_353303610.1">
    <property type="nucleotide sequence ID" value="NZ_BAABWN010000009.1"/>
</dbReference>
<evidence type="ECO:0000256" key="2">
    <source>
        <dbReference type="ARBA" id="ARBA00023002"/>
    </source>
</evidence>
<keyword evidence="5" id="KW-1185">Reference proteome</keyword>
<reference evidence="4 5" key="1">
    <citation type="submission" date="2024-04" db="EMBL/GenBank/DDBJ databases">
        <title>Draft genome sequence of Sessilibacter corallicola NBRC 116591.</title>
        <authorList>
            <person name="Miyakawa T."/>
            <person name="Kusuya Y."/>
            <person name="Miura T."/>
        </authorList>
    </citation>
    <scope>NUCLEOTIDE SEQUENCE [LARGE SCALE GENOMIC DNA]</scope>
    <source>
        <strain evidence="4 5">KU-00831-HH</strain>
    </source>
</reference>
<dbReference type="InterPro" id="IPR000415">
    <property type="entry name" value="Nitroreductase-like"/>
</dbReference>
<evidence type="ECO:0000256" key="1">
    <source>
        <dbReference type="ARBA" id="ARBA00007118"/>
    </source>
</evidence>
<protein>
    <submittedName>
        <fullName evidence="4">Nitroreductase family protein</fullName>
    </submittedName>
</protein>
<gene>
    <name evidence="4" type="ORF">NBRC116591_27290</name>
</gene>